<protein>
    <submittedName>
        <fullName evidence="1">Uncharacterized protein</fullName>
    </submittedName>
</protein>
<dbReference type="RefSeq" id="XP_019034669.1">
    <property type="nucleotide sequence ID" value="XM_019172943.1"/>
</dbReference>
<comment type="caution">
    <text evidence="1">The sequence shown here is derived from an EMBL/GenBank/DDBJ whole genome shotgun (WGS) entry which is preliminary data.</text>
</comment>
<evidence type="ECO:0000313" key="2">
    <source>
        <dbReference type="Proteomes" id="UP000094819"/>
    </source>
</evidence>
<reference evidence="1 2" key="1">
    <citation type="submission" date="2016-06" db="EMBL/GenBank/DDBJ databases">
        <title>Evolution of pathogenesis and genome organization in the Tremellales.</title>
        <authorList>
            <person name="Cuomo C."/>
            <person name="Litvintseva A."/>
            <person name="Heitman J."/>
            <person name="Chen Y."/>
            <person name="Sun S."/>
            <person name="Springer D."/>
            <person name="Dromer F."/>
            <person name="Young S."/>
            <person name="Zeng Q."/>
            <person name="Chapman S."/>
            <person name="Gujja S."/>
            <person name="Saif S."/>
            <person name="Birren B."/>
        </authorList>
    </citation>
    <scope>NUCLEOTIDE SEQUENCE [LARGE SCALE GENOMIC DNA]</scope>
    <source>
        <strain evidence="1 2">CBS 7118</strain>
    </source>
</reference>
<dbReference type="GeneID" id="30189984"/>
<dbReference type="Proteomes" id="UP000094819">
    <property type="component" value="Unassembled WGS sequence"/>
</dbReference>
<gene>
    <name evidence="1" type="ORF">L198_00771</name>
</gene>
<organism evidence="1 2">
    <name type="scientific">Cryptococcus wingfieldii CBS 7118</name>
    <dbReference type="NCBI Taxonomy" id="1295528"/>
    <lineage>
        <taxon>Eukaryota</taxon>
        <taxon>Fungi</taxon>
        <taxon>Dikarya</taxon>
        <taxon>Basidiomycota</taxon>
        <taxon>Agaricomycotina</taxon>
        <taxon>Tremellomycetes</taxon>
        <taxon>Tremellales</taxon>
        <taxon>Cryptococcaceae</taxon>
        <taxon>Cryptococcus</taxon>
    </lineage>
</organism>
<accession>A0A1E3K4M0</accession>
<sequence>MEGHDPSATRRQVHSAVLSLLVDMVLYDVQWGVLTNYEAWLFFSRSSDTNIFYCSPVVFRMVGNQEGRGEAQEHRTGEEKASEPSIEVRGAWWADEPLRALLGLCLHITRDRLDINEAPGENVDSEAPEIVCVSTSANILAIT</sequence>
<proteinExistence type="predicted"/>
<dbReference type="AlphaFoldDB" id="A0A1E3K4M0"/>
<dbReference type="EMBL" id="AWGH01000002">
    <property type="protein sequence ID" value="ODO07192.1"/>
    <property type="molecule type" value="Genomic_DNA"/>
</dbReference>
<keyword evidence="2" id="KW-1185">Reference proteome</keyword>
<name>A0A1E3K4M0_9TREE</name>
<evidence type="ECO:0000313" key="1">
    <source>
        <dbReference type="EMBL" id="ODO07192.1"/>
    </source>
</evidence>